<feature type="region of interest" description="Disordered" evidence="1">
    <location>
        <begin position="89"/>
        <end position="126"/>
    </location>
</feature>
<evidence type="ECO:0000256" key="1">
    <source>
        <dbReference type="SAM" id="MobiDB-lite"/>
    </source>
</evidence>
<name>A0A940XII3_9ACTN</name>
<feature type="compositionally biased region" description="Pro residues" evidence="1">
    <location>
        <begin position="115"/>
        <end position="126"/>
    </location>
</feature>
<organism evidence="2 3">
    <name type="scientific">Streptomyces tagetis</name>
    <dbReference type="NCBI Taxonomy" id="2820809"/>
    <lineage>
        <taxon>Bacteria</taxon>
        <taxon>Bacillati</taxon>
        <taxon>Actinomycetota</taxon>
        <taxon>Actinomycetes</taxon>
        <taxon>Kitasatosporales</taxon>
        <taxon>Streptomycetaceae</taxon>
        <taxon>Streptomyces</taxon>
    </lineage>
</organism>
<reference evidence="2" key="1">
    <citation type="submission" date="2021-04" db="EMBL/GenBank/DDBJ databases">
        <title>Genome seq and assembly of Streptomyces sp. RG38.</title>
        <authorList>
            <person name="Chhetri G."/>
        </authorList>
    </citation>
    <scope>NUCLEOTIDE SEQUENCE</scope>
    <source>
        <strain evidence="2">RG38</strain>
    </source>
</reference>
<evidence type="ECO:0000313" key="3">
    <source>
        <dbReference type="Proteomes" id="UP000677875"/>
    </source>
</evidence>
<comment type="caution">
    <text evidence="2">The sequence shown here is derived from an EMBL/GenBank/DDBJ whole genome shotgun (WGS) entry which is preliminary data.</text>
</comment>
<proteinExistence type="predicted"/>
<dbReference type="AlphaFoldDB" id="A0A940XII3"/>
<accession>A0A940XII3</accession>
<dbReference type="Proteomes" id="UP000677875">
    <property type="component" value="Unassembled WGS sequence"/>
</dbReference>
<dbReference type="RefSeq" id="WP_210871475.1">
    <property type="nucleotide sequence ID" value="NZ_JAGPNL010000002.1"/>
</dbReference>
<evidence type="ECO:0000313" key="2">
    <source>
        <dbReference type="EMBL" id="MBQ0827181.1"/>
    </source>
</evidence>
<protein>
    <submittedName>
        <fullName evidence="2">Uncharacterized protein</fullName>
    </submittedName>
</protein>
<dbReference type="EMBL" id="JAGPNL010000002">
    <property type="protein sequence ID" value="MBQ0827181.1"/>
    <property type="molecule type" value="Genomic_DNA"/>
</dbReference>
<keyword evidence="3" id="KW-1185">Reference proteome</keyword>
<sequence length="126" mass="13602">MHFLALTDEKGRPIRISAARPSRTHDITAARHDIPTHLRAAGLETPADLGFCGLDNEVRAPVTVTGYTAGRTHKPASDQKDTHRILAIGRAPAEHGFAPSQKPADPHQAPYRSHPAPPNSCPLCRP</sequence>
<gene>
    <name evidence="2" type="ORF">J5Y05_11735</name>
</gene>